<evidence type="ECO:0000313" key="1">
    <source>
        <dbReference type="EMBL" id="MEQ2208614.1"/>
    </source>
</evidence>
<name>A0ABV0RKA6_9TELE</name>
<keyword evidence="2" id="KW-1185">Reference proteome</keyword>
<dbReference type="EMBL" id="JAHRIN010050618">
    <property type="protein sequence ID" value="MEQ2208614.1"/>
    <property type="molecule type" value="Genomic_DNA"/>
</dbReference>
<organism evidence="1 2">
    <name type="scientific">Xenoophorus captivus</name>
    <dbReference type="NCBI Taxonomy" id="1517983"/>
    <lineage>
        <taxon>Eukaryota</taxon>
        <taxon>Metazoa</taxon>
        <taxon>Chordata</taxon>
        <taxon>Craniata</taxon>
        <taxon>Vertebrata</taxon>
        <taxon>Euteleostomi</taxon>
        <taxon>Actinopterygii</taxon>
        <taxon>Neopterygii</taxon>
        <taxon>Teleostei</taxon>
        <taxon>Neoteleostei</taxon>
        <taxon>Acanthomorphata</taxon>
        <taxon>Ovalentaria</taxon>
        <taxon>Atherinomorphae</taxon>
        <taxon>Cyprinodontiformes</taxon>
        <taxon>Goodeidae</taxon>
        <taxon>Xenoophorus</taxon>
    </lineage>
</organism>
<protein>
    <submittedName>
        <fullName evidence="1">Uncharacterized protein</fullName>
    </submittedName>
</protein>
<proteinExistence type="predicted"/>
<reference evidence="1 2" key="1">
    <citation type="submission" date="2021-06" db="EMBL/GenBank/DDBJ databases">
        <authorList>
            <person name="Palmer J.M."/>
        </authorList>
    </citation>
    <scope>NUCLEOTIDE SEQUENCE [LARGE SCALE GENOMIC DNA]</scope>
    <source>
        <strain evidence="1 2">XC_2019</strain>
        <tissue evidence="1">Muscle</tissue>
    </source>
</reference>
<dbReference type="Proteomes" id="UP001434883">
    <property type="component" value="Unassembled WGS sequence"/>
</dbReference>
<accession>A0ABV0RKA6</accession>
<comment type="caution">
    <text evidence="1">The sequence shown here is derived from an EMBL/GenBank/DDBJ whole genome shotgun (WGS) entry which is preliminary data.</text>
</comment>
<gene>
    <name evidence="1" type="ORF">XENOCAPTIV_008906</name>
</gene>
<sequence length="104" mass="12026">MNSGVSITSMAAGVEKPDCPAQSPDLNLLQHLWDELEQRLQFWFSHPTMNTLLNLEEDVYRIVAVAGSGDYVIPFLHMNIIVYSWLAQNCIYVEKYERCFWSLI</sequence>
<evidence type="ECO:0000313" key="2">
    <source>
        <dbReference type="Proteomes" id="UP001434883"/>
    </source>
</evidence>